<reference evidence="24" key="3">
    <citation type="submission" date="2025-08" db="UniProtKB">
        <authorList>
            <consortium name="Ensembl"/>
        </authorList>
    </citation>
    <scope>IDENTIFICATION</scope>
    <source>
        <strain evidence="24">JP 163 A</strain>
    </source>
</reference>
<evidence type="ECO:0000256" key="14">
    <source>
        <dbReference type="ARBA" id="ARBA00022967"/>
    </source>
</evidence>
<dbReference type="SFLD" id="SFLDS00003">
    <property type="entry name" value="Haloacid_Dehalogenase"/>
    <property type="match status" value="1"/>
</dbReference>
<feature type="compositionally biased region" description="Low complexity" evidence="19">
    <location>
        <begin position="1165"/>
        <end position="1185"/>
    </location>
</feature>
<evidence type="ECO:0000256" key="11">
    <source>
        <dbReference type="ARBA" id="ARBA00022840"/>
    </source>
</evidence>
<protein>
    <recommendedName>
        <fullName evidence="18">Calcium-transporting ATPase</fullName>
        <ecNumber evidence="18">7.2.2.10</ecNumber>
    </recommendedName>
</protein>
<dbReference type="PANTHER" id="PTHR24093">
    <property type="entry name" value="CATION TRANSPORTING ATPASE"/>
    <property type="match status" value="1"/>
</dbReference>
<dbReference type="InterPro" id="IPR044492">
    <property type="entry name" value="P_typ_ATPase_HD_dom"/>
</dbReference>
<comment type="similarity">
    <text evidence="2 18">Belongs to the cation transport ATPase (P-type) (TC 3.A.3) family. Type IIB subfamily.</text>
</comment>
<feature type="region of interest" description="Disordered" evidence="19">
    <location>
        <begin position="342"/>
        <end position="363"/>
    </location>
</feature>
<dbReference type="GO" id="GO:0030165">
    <property type="term" value="F:PDZ domain binding"/>
    <property type="evidence" value="ECO:0007669"/>
    <property type="project" value="TreeGrafter"/>
</dbReference>
<dbReference type="GO" id="GO:0051480">
    <property type="term" value="P:regulation of cytosolic calcium ion concentration"/>
    <property type="evidence" value="ECO:0007669"/>
    <property type="project" value="TreeGrafter"/>
</dbReference>
<evidence type="ECO:0000256" key="19">
    <source>
        <dbReference type="SAM" id="MobiDB-lite"/>
    </source>
</evidence>
<dbReference type="FunFam" id="3.40.1110.10:FF:000032">
    <property type="entry name" value="Calcium-transporting ATPase"/>
    <property type="match status" value="1"/>
</dbReference>
<dbReference type="PRINTS" id="PR00121">
    <property type="entry name" value="NAKATPASE"/>
</dbReference>
<evidence type="ECO:0000259" key="21">
    <source>
        <dbReference type="Pfam" id="PF00689"/>
    </source>
</evidence>
<dbReference type="Ensembl" id="ENSXMAT00000021609.1">
    <property type="protein sequence ID" value="ENSXMAP00000036689.1"/>
    <property type="gene ID" value="ENSXMAG00000017498.2"/>
</dbReference>
<keyword evidence="12" id="KW-0460">Magnesium</keyword>
<evidence type="ECO:0000256" key="15">
    <source>
        <dbReference type="ARBA" id="ARBA00022989"/>
    </source>
</evidence>
<feature type="region of interest" description="Disordered" evidence="19">
    <location>
        <begin position="1138"/>
        <end position="1194"/>
    </location>
</feature>
<reference evidence="24" key="4">
    <citation type="submission" date="2025-09" db="UniProtKB">
        <authorList>
            <consortium name="Ensembl"/>
        </authorList>
    </citation>
    <scope>IDENTIFICATION</scope>
    <source>
        <strain evidence="24">JP 163 A</strain>
    </source>
</reference>
<evidence type="ECO:0000256" key="16">
    <source>
        <dbReference type="ARBA" id="ARBA00023065"/>
    </source>
</evidence>
<feature type="transmembrane region" description="Helical" evidence="18">
    <location>
        <begin position="1046"/>
        <end position="1067"/>
    </location>
</feature>
<dbReference type="SFLD" id="SFLDF00027">
    <property type="entry name" value="p-type_atpase"/>
    <property type="match status" value="1"/>
</dbReference>
<dbReference type="InterPro" id="IPR059000">
    <property type="entry name" value="ATPase_P-type_domA"/>
</dbReference>
<keyword evidence="17 18" id="KW-0472">Membrane</keyword>
<dbReference type="NCBIfam" id="TIGR01517">
    <property type="entry name" value="ATPase-IIB_Ca"/>
    <property type="match status" value="1"/>
</dbReference>
<dbReference type="Pfam" id="PF08282">
    <property type="entry name" value="Hydrolase_3"/>
    <property type="match status" value="1"/>
</dbReference>
<dbReference type="Proteomes" id="UP000002852">
    <property type="component" value="Unassembled WGS sequence"/>
</dbReference>
<feature type="compositionally biased region" description="Basic and acidic residues" evidence="19">
    <location>
        <begin position="266"/>
        <end position="281"/>
    </location>
</feature>
<dbReference type="InterPro" id="IPR008250">
    <property type="entry name" value="ATPase_P-typ_transduc_dom_A_sf"/>
</dbReference>
<dbReference type="Pfam" id="PF00122">
    <property type="entry name" value="E1-E2_ATPase"/>
    <property type="match status" value="1"/>
</dbReference>
<organism evidence="24 25">
    <name type="scientific">Xiphophorus maculatus</name>
    <name type="common">Southern platyfish</name>
    <name type="synonym">Platypoecilus maculatus</name>
    <dbReference type="NCBI Taxonomy" id="8083"/>
    <lineage>
        <taxon>Eukaryota</taxon>
        <taxon>Metazoa</taxon>
        <taxon>Chordata</taxon>
        <taxon>Craniata</taxon>
        <taxon>Vertebrata</taxon>
        <taxon>Euteleostomi</taxon>
        <taxon>Actinopterygii</taxon>
        <taxon>Neopterygii</taxon>
        <taxon>Teleostei</taxon>
        <taxon>Neoteleostei</taxon>
        <taxon>Acanthomorphata</taxon>
        <taxon>Ovalentaria</taxon>
        <taxon>Atherinomorphae</taxon>
        <taxon>Cyprinodontiformes</taxon>
        <taxon>Poeciliidae</taxon>
        <taxon>Poeciliinae</taxon>
        <taxon>Xiphophorus</taxon>
    </lineage>
</organism>
<dbReference type="AlphaFoldDB" id="A0A3B5R016"/>
<evidence type="ECO:0000256" key="10">
    <source>
        <dbReference type="ARBA" id="ARBA00022837"/>
    </source>
</evidence>
<evidence type="ECO:0000256" key="4">
    <source>
        <dbReference type="ARBA" id="ARBA00022475"/>
    </source>
</evidence>
<dbReference type="Pfam" id="PF00689">
    <property type="entry name" value="Cation_ATPase_C"/>
    <property type="match status" value="1"/>
</dbReference>
<comment type="caution">
    <text evidence="18">Lacks conserved residue(s) required for the propagation of feature annotation.</text>
</comment>
<keyword evidence="6 18" id="KW-0109">Calcium transport</keyword>
<evidence type="ECO:0000256" key="1">
    <source>
        <dbReference type="ARBA" id="ARBA00004651"/>
    </source>
</evidence>
<evidence type="ECO:0000256" key="5">
    <source>
        <dbReference type="ARBA" id="ARBA00022553"/>
    </source>
</evidence>
<dbReference type="GO" id="GO:0005524">
    <property type="term" value="F:ATP binding"/>
    <property type="evidence" value="ECO:0007669"/>
    <property type="project" value="UniProtKB-KW"/>
</dbReference>
<keyword evidence="25" id="KW-1185">Reference proteome</keyword>
<dbReference type="Pfam" id="PF12424">
    <property type="entry name" value="ATP_Ca_trans_C"/>
    <property type="match status" value="1"/>
</dbReference>
<keyword evidence="8" id="KW-0479">Metal-binding</keyword>
<reference evidence="25" key="1">
    <citation type="submission" date="2012-01" db="EMBL/GenBank/DDBJ databases">
        <authorList>
            <person name="Walter R."/>
            <person name="Schartl M."/>
            <person name="Warren W."/>
        </authorList>
    </citation>
    <scope>NUCLEOTIDE SEQUENCE [LARGE SCALE GENOMIC DNA]</scope>
    <source>
        <strain evidence="25">JP 163 A</strain>
    </source>
</reference>
<feature type="transmembrane region" description="Helical" evidence="18">
    <location>
        <begin position="385"/>
        <end position="406"/>
    </location>
</feature>
<dbReference type="Pfam" id="PF00690">
    <property type="entry name" value="Cation_ATPase_N"/>
    <property type="match status" value="1"/>
</dbReference>
<dbReference type="GO" id="GO:0098839">
    <property type="term" value="C:postsynaptic density membrane"/>
    <property type="evidence" value="ECO:0007669"/>
    <property type="project" value="TreeGrafter"/>
</dbReference>
<dbReference type="Gene3D" id="2.70.150.10">
    <property type="entry name" value="Calcium-transporting ATPase, cytoplasmic transduction domain A"/>
    <property type="match status" value="1"/>
</dbReference>
<keyword evidence="13" id="KW-0112">Calmodulin-binding</keyword>
<dbReference type="PRINTS" id="PR00119">
    <property type="entry name" value="CATATPASE"/>
</dbReference>
<comment type="function">
    <text evidence="18">Catalyzes the hydrolysis of ATP coupled with the transport of calcium.</text>
</comment>
<dbReference type="GO" id="GO:0005388">
    <property type="term" value="F:P-type calcium transporter activity"/>
    <property type="evidence" value="ECO:0007669"/>
    <property type="project" value="UniProtKB-EC"/>
</dbReference>
<feature type="domain" description="P-type ATPase A" evidence="20">
    <location>
        <begin position="160"/>
        <end position="258"/>
    </location>
</feature>
<evidence type="ECO:0000256" key="9">
    <source>
        <dbReference type="ARBA" id="ARBA00022741"/>
    </source>
</evidence>
<evidence type="ECO:0000259" key="20">
    <source>
        <dbReference type="Pfam" id="PF00122"/>
    </source>
</evidence>
<dbReference type="GO" id="GO:0016887">
    <property type="term" value="F:ATP hydrolysis activity"/>
    <property type="evidence" value="ECO:0007669"/>
    <property type="project" value="InterPro"/>
</dbReference>
<dbReference type="FunFam" id="1.20.1110.10:FF:000008">
    <property type="entry name" value="Calcium-transporting ATPase"/>
    <property type="match status" value="1"/>
</dbReference>
<keyword evidence="16 18" id="KW-0406">Ion transport</keyword>
<dbReference type="InterPro" id="IPR023214">
    <property type="entry name" value="HAD_sf"/>
</dbReference>
<evidence type="ECO:0000256" key="8">
    <source>
        <dbReference type="ARBA" id="ARBA00022723"/>
    </source>
</evidence>
<keyword evidence="7 18" id="KW-0812">Transmembrane</keyword>
<evidence type="ECO:0000259" key="23">
    <source>
        <dbReference type="Pfam" id="PF12424"/>
    </source>
</evidence>
<dbReference type="Pfam" id="PF13246">
    <property type="entry name" value="Cation_ATPase"/>
    <property type="match status" value="1"/>
</dbReference>
<sequence>MGDMSNSDFYAKNQRNEDNHAAGFGCSVMELRSLMELRGTEAVVKLQEDYGAVEGLCKRLKTSPTEGLAGVQTDLDKRRELFGKNLIPPKKPKTFLQLTGGDACGAAAGGVEDEGEADAGWIEGAAILLSVVCVVLVTAFNDWSKEKQFRGLQSRIEQEQKFQVVRGSQVIQLPVADIVVGDIAQIKYGDLLPADGVLIQGNDLKIDESSLTGESDHVKKSADKDPMLLSGTHVMEGSGRMVVTAVGVNSQTGIIFTLLGAGVEEEEKKEKKGEAVEDGHQNTDCSHPPNHPIATIATDGAAGINAPGTASLINGKMQDGNMESNQIKVKKPDGAAAMEMQPLKSAEGGEADEKERKKVSAPKKEKSVLQGKLTKLAVQIGKAGLLMSAITVIILVLYFAINNFVMEKRPWMTECTPIYIQYFVKFFIIGVTVLVVAVPEGLPLAVTISLAYSVKKMMKDNNLVRHLDACETMGNATAICSDKTGTLTTNRMTAVQCYIGDVHYKEIPDPGVIPPRSLDLLINAISINSAYTTKILPPDKEGGLPKQVGNKTECGLLGLVLDLKRDYQPIRNQIPEEKLYKVYTFNSVRKSMSTVIKLPEGSFRMYSKGASEIVLKKCSHILNEVGEARVFRPRDKDEMVKKVIEPMACDGLRTICVAYRDFASDPEPKWDDENNILTDLTAICVVGIEDPVRPEVPDAIQKCQRAGITVRMVTGDNINTARAIAIKCGIIHPGEDFLCIDGKEFNRRIRNEKGEVEQERIDKVWPKLRVLARSSPTDKHTLVKGIIDSTMADQRQVVAVTGDGTNDGPALKKADVGFAMGIAGTDVAKEASDIILTDDNFSSIVKAVMWGRNVYDSISKFLQFQLTVNVVAVIVAFTGACITQDSPLKAVQMLWVNLIMDTFASLALATEPPTEALLRRKPYGRNKPLISSTMTKNILGHAVYQLILIFTLLFAGEKIFDIDSGRNAPLHSPPSEHYTIIFNTFVMMQLFNEINARKIHGERNVFDGIFRNPIFCSIVFGTFAIQIVIVQFGGKPFSCQPLSLEKWLWCVFLGLGELVWGQVIVTIPNSHLRFLRRAGQLTHKDELPEEDVNEENEEIDHAERELRRGQILWFRGLNRIQTQIEVVNTFKSGTSFQGAGALRRQSSTTSQNQDVTNVSSPSHVSLSNALSSPTSTTAATAPSTTGHSSCECIP</sequence>
<keyword evidence="11 18" id="KW-0067">ATP-binding</keyword>
<dbReference type="SUPFAM" id="SSF81665">
    <property type="entry name" value="Calcium ATPase, transmembrane domain M"/>
    <property type="match status" value="1"/>
</dbReference>
<evidence type="ECO:0000256" key="7">
    <source>
        <dbReference type="ARBA" id="ARBA00022692"/>
    </source>
</evidence>
<dbReference type="FunFam" id="2.70.150.10:FF:000001">
    <property type="entry name" value="Calcium-transporting ATPase"/>
    <property type="match status" value="1"/>
</dbReference>
<feature type="transmembrane region" description="Helical" evidence="18">
    <location>
        <begin position="861"/>
        <end position="882"/>
    </location>
</feature>
<evidence type="ECO:0000313" key="24">
    <source>
        <dbReference type="Ensembl" id="ENSXMAP00000036689.1"/>
    </source>
</evidence>
<dbReference type="Gene3D" id="1.20.1110.10">
    <property type="entry name" value="Calcium-transporting ATPase, transmembrane domain"/>
    <property type="match status" value="2"/>
</dbReference>
<reference evidence="25" key="2">
    <citation type="journal article" date="2013" name="Nat. Genet.">
        <title>The genome of the platyfish, Xiphophorus maculatus, provides insights into evolutionary adaptation and several complex traits.</title>
        <authorList>
            <person name="Schartl M."/>
            <person name="Walter R.B."/>
            <person name="Shen Y."/>
            <person name="Garcia T."/>
            <person name="Catchen J."/>
            <person name="Amores A."/>
            <person name="Braasch I."/>
            <person name="Chalopin D."/>
            <person name="Volff J.N."/>
            <person name="Lesch K.P."/>
            <person name="Bisazza A."/>
            <person name="Minx P."/>
            <person name="Hillier L."/>
            <person name="Wilson R.K."/>
            <person name="Fuerstenberg S."/>
            <person name="Boore J."/>
            <person name="Searle S."/>
            <person name="Postlethwait J.H."/>
            <person name="Warren W.C."/>
        </authorList>
    </citation>
    <scope>NUCLEOTIDE SEQUENCE [LARGE SCALE GENOMIC DNA]</scope>
    <source>
        <strain evidence="25">JP 163 A</strain>
    </source>
</reference>
<keyword evidence="5" id="KW-0597">Phosphoprotein</keyword>
<dbReference type="SFLD" id="SFLDG00002">
    <property type="entry name" value="C1.7:_P-type_atpase_like"/>
    <property type="match status" value="1"/>
</dbReference>
<accession>A0A3B5R016</accession>
<dbReference type="FunFam" id="3.40.50.1000:FF:000007">
    <property type="entry name" value="Calcium-transporting ATPase"/>
    <property type="match status" value="1"/>
</dbReference>
<dbReference type="EC" id="7.2.2.10" evidence="18"/>
<feature type="domain" description="Plasma membrane calcium transporting P-type ATPase C-terminal" evidence="23">
    <location>
        <begin position="1109"/>
        <end position="1145"/>
    </location>
</feature>
<dbReference type="InterPro" id="IPR023298">
    <property type="entry name" value="ATPase_P-typ_TM_dom_sf"/>
</dbReference>
<feature type="transmembrane region" description="Helical" evidence="18">
    <location>
        <begin position="976"/>
        <end position="994"/>
    </location>
</feature>
<dbReference type="FunFam" id="1.20.1110.10:FF:000001">
    <property type="entry name" value="Calcium-transporting ATPase"/>
    <property type="match status" value="1"/>
</dbReference>
<keyword evidence="10 18" id="KW-0106">Calcium</keyword>
<evidence type="ECO:0000256" key="12">
    <source>
        <dbReference type="ARBA" id="ARBA00022842"/>
    </source>
</evidence>
<evidence type="ECO:0000259" key="22">
    <source>
        <dbReference type="Pfam" id="PF00690"/>
    </source>
</evidence>
<feature type="compositionally biased region" description="Polar residues" evidence="19">
    <location>
        <begin position="1144"/>
        <end position="1164"/>
    </location>
</feature>
<feature type="region of interest" description="Disordered" evidence="19">
    <location>
        <begin position="266"/>
        <end position="290"/>
    </location>
</feature>
<feature type="transmembrane region" description="Helical" evidence="18">
    <location>
        <begin position="1014"/>
        <end position="1034"/>
    </location>
</feature>
<dbReference type="PANTHER" id="PTHR24093:SF377">
    <property type="entry name" value="PLASMA MEMBRANE CALCIUM-TRANSPORTING ATPASE 2"/>
    <property type="match status" value="1"/>
</dbReference>
<evidence type="ECO:0000256" key="3">
    <source>
        <dbReference type="ARBA" id="ARBA00022448"/>
    </source>
</evidence>
<keyword evidence="15 18" id="KW-1133">Transmembrane helix</keyword>
<comment type="catalytic activity">
    <reaction evidence="18">
        <text>Ca(2+)(in) + ATP + H2O = Ca(2+)(out) + ADP + phosphate + H(+)</text>
        <dbReference type="Rhea" id="RHEA:18105"/>
        <dbReference type="ChEBI" id="CHEBI:15377"/>
        <dbReference type="ChEBI" id="CHEBI:15378"/>
        <dbReference type="ChEBI" id="CHEBI:29108"/>
        <dbReference type="ChEBI" id="CHEBI:30616"/>
        <dbReference type="ChEBI" id="CHEBI:43474"/>
        <dbReference type="ChEBI" id="CHEBI:456216"/>
        <dbReference type="EC" id="7.2.2.10"/>
    </reaction>
</comment>
<feature type="compositionally biased region" description="Basic and acidic residues" evidence="19">
    <location>
        <begin position="351"/>
        <end position="363"/>
    </location>
</feature>
<dbReference type="InterPro" id="IPR006408">
    <property type="entry name" value="P-type_ATPase_IIB"/>
</dbReference>
<dbReference type="PROSITE" id="PS00154">
    <property type="entry name" value="ATPASE_E1_E2"/>
    <property type="match status" value="1"/>
</dbReference>
<dbReference type="InterPro" id="IPR023299">
    <property type="entry name" value="ATPase_P-typ_cyto_dom_N"/>
</dbReference>
<dbReference type="SUPFAM" id="SSF81660">
    <property type="entry name" value="Metal cation-transporting ATPase, ATP-binding domain N"/>
    <property type="match status" value="1"/>
</dbReference>
<dbReference type="SUPFAM" id="SSF56784">
    <property type="entry name" value="HAD-like"/>
    <property type="match status" value="1"/>
</dbReference>
<dbReference type="InterPro" id="IPR006068">
    <property type="entry name" value="ATPase_P-typ_cation-transptr_C"/>
</dbReference>
<keyword evidence="9 18" id="KW-0547">Nucleotide-binding</keyword>
<proteinExistence type="inferred from homology"/>
<evidence type="ECO:0000313" key="25">
    <source>
        <dbReference type="Proteomes" id="UP000002852"/>
    </source>
</evidence>
<dbReference type="GO" id="GO:0098978">
    <property type="term" value="C:glutamatergic synapse"/>
    <property type="evidence" value="ECO:0007669"/>
    <property type="project" value="UniProtKB-ARBA"/>
</dbReference>
<dbReference type="InterPro" id="IPR018303">
    <property type="entry name" value="ATPase_P-typ_P_site"/>
</dbReference>
<dbReference type="InterPro" id="IPR022141">
    <property type="entry name" value="ATP_Ca_trans_C"/>
</dbReference>
<dbReference type="Gene3D" id="3.40.50.1000">
    <property type="entry name" value="HAD superfamily/HAD-like"/>
    <property type="match status" value="1"/>
</dbReference>
<dbReference type="InterPro" id="IPR004014">
    <property type="entry name" value="ATPase_P-typ_cation-transptr_N"/>
</dbReference>
<evidence type="ECO:0000256" key="2">
    <source>
        <dbReference type="ARBA" id="ARBA00006124"/>
    </source>
</evidence>
<dbReference type="GeneTree" id="ENSGT00940000166500"/>
<keyword evidence="4" id="KW-1003">Cell membrane</keyword>
<dbReference type="GO" id="GO:0046872">
    <property type="term" value="F:metal ion binding"/>
    <property type="evidence" value="ECO:0007669"/>
    <property type="project" value="UniProtKB-KW"/>
</dbReference>
<dbReference type="InterPro" id="IPR001757">
    <property type="entry name" value="P_typ_ATPase"/>
</dbReference>
<dbReference type="InterPro" id="IPR036412">
    <property type="entry name" value="HAD-like_sf"/>
</dbReference>
<evidence type="ECO:0000256" key="6">
    <source>
        <dbReference type="ARBA" id="ARBA00022568"/>
    </source>
</evidence>
<feature type="transmembrane region" description="Helical" evidence="18">
    <location>
        <begin position="426"/>
        <end position="452"/>
    </location>
</feature>
<feature type="domain" description="Cation-transporting P-type ATPase N-terminal" evidence="22">
    <location>
        <begin position="51"/>
        <end position="98"/>
    </location>
</feature>
<evidence type="ECO:0000256" key="18">
    <source>
        <dbReference type="RuleBase" id="RU361146"/>
    </source>
</evidence>
<dbReference type="Gene3D" id="3.40.1110.10">
    <property type="entry name" value="Calcium-transporting ATPase, cytoplasmic domain N"/>
    <property type="match status" value="1"/>
</dbReference>
<evidence type="ECO:0000256" key="17">
    <source>
        <dbReference type="ARBA" id="ARBA00023136"/>
    </source>
</evidence>
<keyword evidence="14" id="KW-1278">Translocase</keyword>
<feature type="transmembrane region" description="Helical" evidence="18">
    <location>
        <begin position="938"/>
        <end position="956"/>
    </location>
</feature>
<dbReference type="GO" id="GO:0005516">
    <property type="term" value="F:calmodulin binding"/>
    <property type="evidence" value="ECO:0007669"/>
    <property type="project" value="UniProtKB-KW"/>
</dbReference>
<dbReference type="CDD" id="cd02081">
    <property type="entry name" value="P-type_ATPase_Ca_PMCA-like"/>
    <property type="match status" value="1"/>
</dbReference>
<comment type="subcellular location">
    <subcellularLocation>
        <location evidence="1">Cell membrane</location>
        <topology evidence="1">Multi-pass membrane protein</topology>
    </subcellularLocation>
    <subcellularLocation>
        <location evidence="18">Membrane</location>
        <topology evidence="18">Multi-pass membrane protein</topology>
    </subcellularLocation>
</comment>
<evidence type="ECO:0000256" key="13">
    <source>
        <dbReference type="ARBA" id="ARBA00022860"/>
    </source>
</evidence>
<keyword evidence="3 18" id="KW-0813">Transport</keyword>
<feature type="domain" description="Cation-transporting P-type ATPase C-terminal" evidence="21">
    <location>
        <begin position="886"/>
        <end position="1063"/>
    </location>
</feature>
<dbReference type="SUPFAM" id="SSF81653">
    <property type="entry name" value="Calcium ATPase, transduction domain A"/>
    <property type="match status" value="1"/>
</dbReference>
<name>A0A3B5R016_XIPMA</name>
<dbReference type="NCBIfam" id="TIGR01494">
    <property type="entry name" value="ATPase_P-type"/>
    <property type="match status" value="3"/>
</dbReference>
<dbReference type="FunFam" id="1.20.1110.10:FF:000002">
    <property type="entry name" value="Calcium-transporting ATPase"/>
    <property type="match status" value="1"/>
</dbReference>